<feature type="region of interest" description="Disordered" evidence="1">
    <location>
        <begin position="462"/>
        <end position="517"/>
    </location>
</feature>
<keyword evidence="3" id="KW-1185">Reference proteome</keyword>
<evidence type="ECO:0000313" key="2">
    <source>
        <dbReference type="EMBL" id="CAK0878347.1"/>
    </source>
</evidence>
<evidence type="ECO:0000256" key="1">
    <source>
        <dbReference type="SAM" id="MobiDB-lite"/>
    </source>
</evidence>
<feature type="compositionally biased region" description="Basic and acidic residues" evidence="1">
    <location>
        <begin position="470"/>
        <end position="481"/>
    </location>
</feature>
<dbReference type="Pfam" id="PF01063">
    <property type="entry name" value="Aminotran_4"/>
    <property type="match status" value="1"/>
</dbReference>
<dbReference type="Proteomes" id="UP001189429">
    <property type="component" value="Unassembled WGS sequence"/>
</dbReference>
<sequence length="1200" mass="125866">MRGGPVAELAETVDIRAQGVATISGGEEMQEAKIADAEEVDGGIAKGFEGARRRPDGSRWRHYPAGLGLQLRPGAGGPGPQVGAAAPYWKEGGKLAAFGDADALKLLWAQIATDPDACKYVTKVAAVGVDPKKLAKHQVSLNTTRQLASRLTPAEALRQIAEERESTWKPGDAQGRWVVGTSGKFRAMLRHAAAALAQSGDPPDFAVARFCDQRQTCIATWAIDNFEWEVPCEHGEGDRKKAHPREIMRVSKGEETLWLSSVSNSVKAEAWLVIWSHSKHHTTKKNMKQFVQLRSYKGEAAAIELLKMMLTSHSLQEIEDAKREWLKNNHKDQVALKCPAASSKKPAVAANTETPKADGAEPEADDPNEDEVPNEVEDGDKDMHELDAGGGDSPAGEGAPEGPVVAADIAVAAEEGKALIAERDSSKPKAKCAAKARAVATVKVAAAEAVLAGAVAAAADLGDKSATQQRQEDRKGSEPAAKKQKQLSAGTSNSRSSGYASQRAGAPEEQGIPDGQLPPLPLAVYVDGVRYQSHAAGRSDAVTGWWVVNLLSGRRWQLLHLQGGRRPATKWGGTARPEGTNTAALDFSAVLLYVKGDWCEHSRTLALGSWSQFHNCCQFCDSPRDDLIFDVDLTAGAAFLETIEHMEARRWASSSATELKRRGVPQAIRSPGDSEAMIRAANDIMWTHSSGHFANDAADRDSSTLRSALDSTSTTVSNRMKTSIATASGQTECRVFAQAAGAAVAAHNGHWCMVYTAECDVDDLNTEEGRTGYRVFVTEVAELFAMRIPSGTRRGSLYEAVLGLRCTALLLPVVVVAAEGSSFFGGGLAAAARGSRIACPARAMSLASAPAAVSPGTAEAPLRPEALAARCAFTTLPWDGGRGFATPGPYFGRLRADAARLGIAWPAEGLAARLRPALLDALDAAGRPDCAEAPAAEPPSLQPPGLLRVELGADGAVRCTLRALPPSAGGDAWQAVSRAAPRFGASATGTKHGDWDAYRDATSGARSVGAGVSLLVHRGDVVDCDRCTPLVLCADGRTVLHPARGAGAVHSVTAELVRPALAAAGLDLREGRVPLASLRDAEEVVVVGSGVGVRQISCVDGASLAGRGARLLQLAAAALRAAREGAWLGPGAVAEAADAAAASGPPGRGRWPAPAGDWFMPAVAEVLARGRLWGAGAEECGWPPDQLLLHSGGPAGDVAR</sequence>
<dbReference type="Gene3D" id="3.20.10.10">
    <property type="entry name" value="D-amino Acid Aminotransferase, subunit A, domain 2"/>
    <property type="match status" value="1"/>
</dbReference>
<feature type="compositionally biased region" description="Acidic residues" evidence="1">
    <location>
        <begin position="360"/>
        <end position="380"/>
    </location>
</feature>
<name>A0ABN9W0F8_9DINO</name>
<gene>
    <name evidence="2" type="ORF">PCOR1329_LOCUS62142</name>
</gene>
<feature type="non-terminal residue" evidence="2">
    <location>
        <position position="1200"/>
    </location>
</feature>
<dbReference type="InterPro" id="IPR043132">
    <property type="entry name" value="BCAT-like_C"/>
</dbReference>
<dbReference type="EMBL" id="CAUYUJ010017838">
    <property type="protein sequence ID" value="CAK0878347.1"/>
    <property type="molecule type" value="Genomic_DNA"/>
</dbReference>
<dbReference type="SUPFAM" id="SSF56752">
    <property type="entry name" value="D-aminoacid aminotransferase-like PLP-dependent enzymes"/>
    <property type="match status" value="1"/>
</dbReference>
<organism evidence="2 3">
    <name type="scientific">Prorocentrum cordatum</name>
    <dbReference type="NCBI Taxonomy" id="2364126"/>
    <lineage>
        <taxon>Eukaryota</taxon>
        <taxon>Sar</taxon>
        <taxon>Alveolata</taxon>
        <taxon>Dinophyceae</taxon>
        <taxon>Prorocentrales</taxon>
        <taxon>Prorocentraceae</taxon>
        <taxon>Prorocentrum</taxon>
    </lineage>
</organism>
<dbReference type="InterPro" id="IPR001544">
    <property type="entry name" value="Aminotrans_IV"/>
</dbReference>
<proteinExistence type="predicted"/>
<protein>
    <submittedName>
        <fullName evidence="2">Uncharacterized protein</fullName>
    </submittedName>
</protein>
<feature type="region of interest" description="Disordered" evidence="1">
    <location>
        <begin position="337"/>
        <end position="402"/>
    </location>
</feature>
<feature type="compositionally biased region" description="Low complexity" evidence="1">
    <location>
        <begin position="339"/>
        <end position="350"/>
    </location>
</feature>
<dbReference type="InterPro" id="IPR036038">
    <property type="entry name" value="Aminotransferase-like"/>
</dbReference>
<reference evidence="2" key="1">
    <citation type="submission" date="2023-10" db="EMBL/GenBank/DDBJ databases">
        <authorList>
            <person name="Chen Y."/>
            <person name="Shah S."/>
            <person name="Dougan E. K."/>
            <person name="Thang M."/>
            <person name="Chan C."/>
        </authorList>
    </citation>
    <scope>NUCLEOTIDE SEQUENCE [LARGE SCALE GENOMIC DNA]</scope>
</reference>
<evidence type="ECO:0000313" key="3">
    <source>
        <dbReference type="Proteomes" id="UP001189429"/>
    </source>
</evidence>
<accession>A0ABN9W0F8</accession>
<comment type="caution">
    <text evidence="2">The sequence shown here is derived from an EMBL/GenBank/DDBJ whole genome shotgun (WGS) entry which is preliminary data.</text>
</comment>
<feature type="compositionally biased region" description="Polar residues" evidence="1">
    <location>
        <begin position="486"/>
        <end position="500"/>
    </location>
</feature>